<keyword evidence="2" id="KW-1185">Reference proteome</keyword>
<evidence type="ECO:0000313" key="1">
    <source>
        <dbReference type="EMBL" id="KAH6617159.1"/>
    </source>
</evidence>
<evidence type="ECO:0000313" key="2">
    <source>
        <dbReference type="Proteomes" id="UP000724584"/>
    </source>
</evidence>
<name>A0ACB7NUS5_9PEZI</name>
<proteinExistence type="predicted"/>
<organism evidence="1 2">
    <name type="scientific">Chaetomium tenue</name>
    <dbReference type="NCBI Taxonomy" id="1854479"/>
    <lineage>
        <taxon>Eukaryota</taxon>
        <taxon>Fungi</taxon>
        <taxon>Dikarya</taxon>
        <taxon>Ascomycota</taxon>
        <taxon>Pezizomycotina</taxon>
        <taxon>Sordariomycetes</taxon>
        <taxon>Sordariomycetidae</taxon>
        <taxon>Sordariales</taxon>
        <taxon>Chaetomiaceae</taxon>
        <taxon>Chaetomium</taxon>
    </lineage>
</organism>
<dbReference type="Proteomes" id="UP000724584">
    <property type="component" value="Unassembled WGS sequence"/>
</dbReference>
<sequence>MPPPKLSEKVTLYDLFPNVDFNFIPNHSALDEPTLPNSDDYDEHSPEPVFDVALSIPYCIQHTGVLYFTPNPTAFIEPVFFNINNNFSFSLAPNIPPEAPAAQHAQHNNGCTNGEPRLNICSTTEHRSESRAAEAGVVALSWNTSNNDIYWIWVGLGFTLNHLLVKLCAYYLNITQKIKTYTDARNPWDAESSDCTGGGEVNNTLQALHQPRGPATQATPFPGPHVAVPREGTTANIDHQREPLTIATAILEHQEAMPHGLDKMCEKY</sequence>
<protein>
    <submittedName>
        <fullName evidence="1">Uncharacterized protein</fullName>
    </submittedName>
</protein>
<dbReference type="EMBL" id="JAGIZQ010000007">
    <property type="protein sequence ID" value="KAH6617159.1"/>
    <property type="molecule type" value="Genomic_DNA"/>
</dbReference>
<accession>A0ACB7NUS5</accession>
<gene>
    <name evidence="1" type="ORF">F5144DRAFT_585633</name>
</gene>
<comment type="caution">
    <text evidence="1">The sequence shown here is derived from an EMBL/GenBank/DDBJ whole genome shotgun (WGS) entry which is preliminary data.</text>
</comment>
<reference evidence="1 2" key="1">
    <citation type="journal article" date="2021" name="Nat. Commun.">
        <title>Genetic determinants of endophytism in the Arabidopsis root mycobiome.</title>
        <authorList>
            <person name="Mesny F."/>
            <person name="Miyauchi S."/>
            <person name="Thiergart T."/>
            <person name="Pickel B."/>
            <person name="Atanasova L."/>
            <person name="Karlsson M."/>
            <person name="Huettel B."/>
            <person name="Barry K.W."/>
            <person name="Haridas S."/>
            <person name="Chen C."/>
            <person name="Bauer D."/>
            <person name="Andreopoulos W."/>
            <person name="Pangilinan J."/>
            <person name="LaButti K."/>
            <person name="Riley R."/>
            <person name="Lipzen A."/>
            <person name="Clum A."/>
            <person name="Drula E."/>
            <person name="Henrissat B."/>
            <person name="Kohler A."/>
            <person name="Grigoriev I.V."/>
            <person name="Martin F.M."/>
            <person name="Hacquard S."/>
        </authorList>
    </citation>
    <scope>NUCLEOTIDE SEQUENCE [LARGE SCALE GENOMIC DNA]</scope>
    <source>
        <strain evidence="1 2">MPI-SDFR-AT-0079</strain>
    </source>
</reference>